<gene>
    <name evidence="3" type="ORF">GCM10022262_09180</name>
</gene>
<name>A0ABP8ERJ9_9MICO</name>
<accession>A0ABP8ERJ9</accession>
<proteinExistence type="predicted"/>
<dbReference type="Proteomes" id="UP001499841">
    <property type="component" value="Unassembled WGS sequence"/>
</dbReference>
<dbReference type="Pfam" id="PF01882">
    <property type="entry name" value="DUF58"/>
    <property type="match status" value="1"/>
</dbReference>
<evidence type="ECO:0000259" key="2">
    <source>
        <dbReference type="Pfam" id="PF01882"/>
    </source>
</evidence>
<evidence type="ECO:0000256" key="1">
    <source>
        <dbReference type="SAM" id="Phobius"/>
    </source>
</evidence>
<sequence>MKPPRLTTRGRAFLAAGVVVVLGATLLGFPDVTRIGALLALLPLLAAASIWRRAPRLELRRTVVPAQLQRGDEGHVELALHNLGRHATLPHLALERLDPALGEPARFVLPRMVPGERRTVTYGVQARVRGTYRPGPLVLTLTDPFGMASSRVELRASGEVVVLPRIVALGGSGMRRQGGAGDWPVPHMVATQGEDDVSTRTYHHGDDLRRIHWPATAHRSELMVRQEEQPARRRAVLVLDSRRLHHRGSGEASSFEWAVSALASAAVHLAGRGYALHLVSTETVREGRAGAVLALGTVLRYLALALPEAADLGPVLRAARSLAAGVVVAVVSDGDPAAFHAYARARPAGTTGVMLVLDAPGFAGAVGDGGADRIADVARAAGWRTHVVTAGTDVAMAWRRATAARQVVR</sequence>
<organism evidence="3 4">
    <name type="scientific">Georgenia daeguensis</name>
    <dbReference type="NCBI Taxonomy" id="908355"/>
    <lineage>
        <taxon>Bacteria</taxon>
        <taxon>Bacillati</taxon>
        <taxon>Actinomycetota</taxon>
        <taxon>Actinomycetes</taxon>
        <taxon>Micrococcales</taxon>
        <taxon>Bogoriellaceae</taxon>
        <taxon>Georgenia</taxon>
    </lineage>
</organism>
<comment type="caution">
    <text evidence="3">The sequence shown here is derived from an EMBL/GenBank/DDBJ whole genome shotgun (WGS) entry which is preliminary data.</text>
</comment>
<feature type="transmembrane region" description="Helical" evidence="1">
    <location>
        <begin position="12"/>
        <end position="29"/>
    </location>
</feature>
<dbReference type="PANTHER" id="PTHR34351">
    <property type="entry name" value="SLR1927 PROTEIN-RELATED"/>
    <property type="match status" value="1"/>
</dbReference>
<dbReference type="InterPro" id="IPR002881">
    <property type="entry name" value="DUF58"/>
</dbReference>
<dbReference type="EMBL" id="BAABBA010000003">
    <property type="protein sequence ID" value="GAA4286559.1"/>
    <property type="molecule type" value="Genomic_DNA"/>
</dbReference>
<feature type="domain" description="DUF58" evidence="2">
    <location>
        <begin position="199"/>
        <end position="309"/>
    </location>
</feature>
<evidence type="ECO:0000313" key="4">
    <source>
        <dbReference type="Proteomes" id="UP001499841"/>
    </source>
</evidence>
<keyword evidence="1" id="KW-0812">Transmembrane</keyword>
<reference evidence="4" key="1">
    <citation type="journal article" date="2019" name="Int. J. Syst. Evol. Microbiol.">
        <title>The Global Catalogue of Microorganisms (GCM) 10K type strain sequencing project: providing services to taxonomists for standard genome sequencing and annotation.</title>
        <authorList>
            <consortium name="The Broad Institute Genomics Platform"/>
            <consortium name="The Broad Institute Genome Sequencing Center for Infectious Disease"/>
            <person name="Wu L."/>
            <person name="Ma J."/>
        </authorList>
    </citation>
    <scope>NUCLEOTIDE SEQUENCE [LARGE SCALE GENOMIC DNA]</scope>
    <source>
        <strain evidence="4">JCM 17459</strain>
    </source>
</reference>
<evidence type="ECO:0000313" key="3">
    <source>
        <dbReference type="EMBL" id="GAA4286559.1"/>
    </source>
</evidence>
<dbReference type="RefSeq" id="WP_345038172.1">
    <property type="nucleotide sequence ID" value="NZ_BAABBA010000003.1"/>
</dbReference>
<keyword evidence="1" id="KW-0472">Membrane</keyword>
<keyword evidence="1" id="KW-1133">Transmembrane helix</keyword>
<protein>
    <submittedName>
        <fullName evidence="3">DUF58 domain-containing protein</fullName>
    </submittedName>
</protein>
<keyword evidence="4" id="KW-1185">Reference proteome</keyword>
<dbReference type="PANTHER" id="PTHR34351:SF1">
    <property type="entry name" value="SLR1927 PROTEIN"/>
    <property type="match status" value="1"/>
</dbReference>